<feature type="compositionally biased region" description="Basic and acidic residues" evidence="1">
    <location>
        <begin position="948"/>
        <end position="957"/>
    </location>
</feature>
<keyword evidence="3" id="KW-1185">Reference proteome</keyword>
<gene>
    <name evidence="2" type="ORF">LSH36_220g00023</name>
</gene>
<dbReference type="EMBL" id="JAODUP010000220">
    <property type="protein sequence ID" value="KAK2156141.1"/>
    <property type="molecule type" value="Genomic_DNA"/>
</dbReference>
<evidence type="ECO:0000313" key="3">
    <source>
        <dbReference type="Proteomes" id="UP001208570"/>
    </source>
</evidence>
<reference evidence="2" key="1">
    <citation type="journal article" date="2023" name="Mol. Biol. Evol.">
        <title>Third-Generation Sequencing Reveals the Adaptive Role of the Epigenome in Three Deep-Sea Polychaetes.</title>
        <authorList>
            <person name="Perez M."/>
            <person name="Aroh O."/>
            <person name="Sun Y."/>
            <person name="Lan Y."/>
            <person name="Juniper S.K."/>
            <person name="Young C.R."/>
            <person name="Angers B."/>
            <person name="Qian P.Y."/>
        </authorList>
    </citation>
    <scope>NUCLEOTIDE SEQUENCE</scope>
    <source>
        <strain evidence="2">P08H-3</strain>
    </source>
</reference>
<proteinExistence type="predicted"/>
<accession>A0AAD9JNT1</accession>
<evidence type="ECO:0000313" key="2">
    <source>
        <dbReference type="EMBL" id="KAK2156141.1"/>
    </source>
</evidence>
<sequence length="1618" mass="184410">MTSEVVSRKVVIDESFTKQYVDTDLSDGRKPVLDECDIERFVPEKDLTKEIVTDQTFNDEYISRERIDNIQFVNGVKIESSRYNTEKPFAGNESVTKYAKDLSLSEETDSEEFDINKNYNKKDELVDEQHSQKEIDLSQPISEKCHSSESLTNGAVVDEEPDTENAIIGRDVCQEETHVTGKRNTWKRNIRHAFKHVYKKVQRSPLFSKNEKIREYLSEKLGDGKELLTEFVGDECDIGEGVEELFPADETFEENEDSEEPDSEKELEDQRDKPVSKRHVKRELPREGSVKEKDVTVMCSRDETFTKKKVVEDYSADRLVAKKVTVKEHYVASKFVRSQSDKDQILSEKDLGGTFTTEHLFVKECISSESVGDGNVIIEESTAKEPRTLAVVIPDSKKSVQTQAVREFVRVESPEVNDTYECYSEKDLSKELHTEKPFVKECISNESVSEVVIVKESISKEPKTLAVIHNSMKTIQTQTDGNVIVKESAAKEPRTLAVVIPDSKKSIQTQAVREFVQIESPEKTDTYDSDTEIDLSKELHTEKPFVKECISNESVSEVVIVKESISKEPKTLAVIHNSMKTIQTQTDREPNVESSTEKDVLGECGLEETFAGKEICIESVIDKDVVERGVDPKNPITGQSSEREVDREKSVTTDKKTDELVMDETVSGKSETMKYTMRQTMTSEVVSRKVVIDESFTKQYVDTDLSDGRKPVLDECDIERFVPEKDLTKEIVTDQTFNDEYISRERIDNIQFVNGVKIESSRYNTEKPFAGNESVTKYAKDLSLSEETDSEEFDINKNYNKKDELVDEQHSQKEIDLSQPISEKCHSSESLTNGAVVDEEPDTENAIIGRDVCQEETHVTGKRNTWKRNIRHAFKHVYKKVQRSPLFSKNEKIREYLSEKLGDGKELLTEFVGDECDIGEGVEELFPADETFEENEDSEEPDSEKELEDQRDKEKPVSKRHVKRELPREGSVKEKDVTVMCSRDETFTKKKVVEDYSADRLVPKKVTVKEHYVASKVIHSQSDKDQILSEKDLDETSGVVIPEMHTTEQPFTYKHLSEEPVLKSESISTVHEAPQWGNDISSHEHYDVGTDNVIIVPGLRVKNVHITVPGRNLNNLQERGCLSKKEVNEPVTKTHSSEQPFTEKIICRELDLDKPFTGEHTSQEPITGETFTCRKYQKDYDLGNSVTIKNVSLEPTADKRVSKSLDTKAGQTFFTNQRHREHTMPFPIYHKHTSRKITGSGFQRKNNLGHPIIGKHIPLVISGSVTERCVHKEPGTKQLMIGNLVYIGGLQRDYDLDQPFTGKHVSREFVREEHLTGHLADKSSPGNEDVSRRKEFYSFTENESESSPFYLKKYKHINDESGTTVEDPGLRLEDADINAMGVKHDFSEPPNGDYISRQFAAEESITDKGILGECPSCQVFTNDQISGKSITHEVFAERNIQGEFLLEKSINQEYVSDRPGSGETVTNSFQKNIDIGCPITTKYLPIKYNTDEHPDNRYADNKSAIKQLKIGSLDNSLISSRDFHREYDLEQPFIGNHVYGRKKPDLSKMDRSTTYKPSRDKHSYALKNNKWNTVQKKYHVRHVTLLSNGRNLSGDYLPASHVSKRELQGIPNRQQTVV</sequence>
<feature type="region of interest" description="Disordered" evidence="1">
    <location>
        <begin position="927"/>
        <end position="970"/>
    </location>
</feature>
<comment type="caution">
    <text evidence="2">The sequence shown here is derived from an EMBL/GenBank/DDBJ whole genome shotgun (WGS) entry which is preliminary data.</text>
</comment>
<organism evidence="2 3">
    <name type="scientific">Paralvinella palmiformis</name>
    <dbReference type="NCBI Taxonomy" id="53620"/>
    <lineage>
        <taxon>Eukaryota</taxon>
        <taxon>Metazoa</taxon>
        <taxon>Spiralia</taxon>
        <taxon>Lophotrochozoa</taxon>
        <taxon>Annelida</taxon>
        <taxon>Polychaeta</taxon>
        <taxon>Sedentaria</taxon>
        <taxon>Canalipalpata</taxon>
        <taxon>Terebellida</taxon>
        <taxon>Terebelliformia</taxon>
        <taxon>Alvinellidae</taxon>
        <taxon>Paralvinella</taxon>
    </lineage>
</organism>
<feature type="compositionally biased region" description="Acidic residues" evidence="1">
    <location>
        <begin position="927"/>
        <end position="947"/>
    </location>
</feature>
<dbReference type="Proteomes" id="UP001208570">
    <property type="component" value="Unassembled WGS sequence"/>
</dbReference>
<evidence type="ECO:0000256" key="1">
    <source>
        <dbReference type="SAM" id="MobiDB-lite"/>
    </source>
</evidence>
<feature type="region of interest" description="Disordered" evidence="1">
    <location>
        <begin position="629"/>
        <end position="655"/>
    </location>
</feature>
<name>A0AAD9JNT1_9ANNE</name>
<protein>
    <submittedName>
        <fullName evidence="2">Uncharacterized protein</fullName>
    </submittedName>
</protein>
<feature type="compositionally biased region" description="Basic and acidic residues" evidence="1">
    <location>
        <begin position="641"/>
        <end position="655"/>
    </location>
</feature>
<feature type="region of interest" description="Disordered" evidence="1">
    <location>
        <begin position="247"/>
        <end position="287"/>
    </location>
</feature>
<feature type="compositionally biased region" description="Acidic residues" evidence="1">
    <location>
        <begin position="247"/>
        <end position="267"/>
    </location>
</feature>